<evidence type="ECO:0000256" key="2">
    <source>
        <dbReference type="ARBA" id="ARBA00012254"/>
    </source>
</evidence>
<dbReference type="GO" id="GO:0004644">
    <property type="term" value="F:phosphoribosylglycinamide formyltransferase activity"/>
    <property type="evidence" value="ECO:0007669"/>
    <property type="project" value="UniProtKB-EC"/>
</dbReference>
<gene>
    <name evidence="6" type="ORF">ENO08_04785</name>
</gene>
<dbReference type="Gene3D" id="3.40.50.170">
    <property type="entry name" value="Formyl transferase, N-terminal domain"/>
    <property type="match status" value="1"/>
</dbReference>
<organism evidence="6">
    <name type="scientific">Eiseniibacteriota bacterium</name>
    <dbReference type="NCBI Taxonomy" id="2212470"/>
    <lineage>
        <taxon>Bacteria</taxon>
        <taxon>Candidatus Eiseniibacteriota</taxon>
    </lineage>
</organism>
<dbReference type="AlphaFoldDB" id="A0A7V2F4D2"/>
<feature type="non-terminal residue" evidence="6">
    <location>
        <position position="108"/>
    </location>
</feature>
<evidence type="ECO:0000256" key="4">
    <source>
        <dbReference type="ARBA" id="ARBA00022755"/>
    </source>
</evidence>
<feature type="domain" description="Formyl transferase N-terminal" evidence="5">
    <location>
        <begin position="6"/>
        <end position="108"/>
    </location>
</feature>
<evidence type="ECO:0000259" key="5">
    <source>
        <dbReference type="Pfam" id="PF00551"/>
    </source>
</evidence>
<dbReference type="GO" id="GO:0005737">
    <property type="term" value="C:cytoplasm"/>
    <property type="evidence" value="ECO:0007669"/>
    <property type="project" value="TreeGrafter"/>
</dbReference>
<accession>A0A7V2F4D2</accession>
<dbReference type="InterPro" id="IPR002376">
    <property type="entry name" value="Formyl_transf_N"/>
</dbReference>
<evidence type="ECO:0000256" key="1">
    <source>
        <dbReference type="ARBA" id="ARBA00005054"/>
    </source>
</evidence>
<evidence type="ECO:0000256" key="3">
    <source>
        <dbReference type="ARBA" id="ARBA00022679"/>
    </source>
</evidence>
<comment type="caution">
    <text evidence="6">The sequence shown here is derived from an EMBL/GenBank/DDBJ whole genome shotgun (WGS) entry which is preliminary data.</text>
</comment>
<dbReference type="Proteomes" id="UP000886069">
    <property type="component" value="Unassembled WGS sequence"/>
</dbReference>
<dbReference type="Pfam" id="PF00551">
    <property type="entry name" value="Formyl_trans_N"/>
    <property type="match status" value="1"/>
</dbReference>
<comment type="pathway">
    <text evidence="1">Purine metabolism; IMP biosynthesis via de novo pathway; N(2)-formyl-N(1)-(5-phospho-D-ribosyl)glycinamide from N(1)-(5-phospho-D-ribosyl)glycinamide (10-formyl THF route): step 1/1.</text>
</comment>
<dbReference type="InterPro" id="IPR036477">
    <property type="entry name" value="Formyl_transf_N_sf"/>
</dbReference>
<dbReference type="GO" id="GO:0006189">
    <property type="term" value="P:'de novo' IMP biosynthetic process"/>
    <property type="evidence" value="ECO:0007669"/>
    <property type="project" value="TreeGrafter"/>
</dbReference>
<dbReference type="EC" id="2.1.2.2" evidence="2"/>
<evidence type="ECO:0000313" key="6">
    <source>
        <dbReference type="EMBL" id="HER43756.1"/>
    </source>
</evidence>
<proteinExistence type="predicted"/>
<protein>
    <recommendedName>
        <fullName evidence="2">phosphoribosylglycinamide formyltransferase 1</fullName>
        <ecNumber evidence="2">2.1.2.2</ecNumber>
    </recommendedName>
</protein>
<dbReference type="EMBL" id="DSEC01000336">
    <property type="protein sequence ID" value="HER43756.1"/>
    <property type="molecule type" value="Genomic_DNA"/>
</dbReference>
<keyword evidence="4" id="KW-0658">Purine biosynthesis</keyword>
<reference evidence="6" key="1">
    <citation type="journal article" date="2020" name="mSystems">
        <title>Genome- and Community-Level Interaction Insights into Carbon Utilization and Element Cycling Functions of Hydrothermarchaeota in Hydrothermal Sediment.</title>
        <authorList>
            <person name="Zhou Z."/>
            <person name="Liu Y."/>
            <person name="Xu W."/>
            <person name="Pan J."/>
            <person name="Luo Z.H."/>
            <person name="Li M."/>
        </authorList>
    </citation>
    <scope>NUCLEOTIDE SEQUENCE [LARGE SCALE GENOMIC DNA]</scope>
    <source>
        <strain evidence="6">SpSt-1233</strain>
    </source>
</reference>
<keyword evidence="3" id="KW-0808">Transferase</keyword>
<dbReference type="SUPFAM" id="SSF53328">
    <property type="entry name" value="Formyltransferase"/>
    <property type="match status" value="1"/>
</dbReference>
<dbReference type="PANTHER" id="PTHR43369:SF2">
    <property type="entry name" value="PHOSPHORIBOSYLGLYCINAMIDE FORMYLTRANSFERASE"/>
    <property type="match status" value="1"/>
</dbReference>
<name>A0A7V2F4D2_UNCEI</name>
<dbReference type="PANTHER" id="PTHR43369">
    <property type="entry name" value="PHOSPHORIBOSYLGLYCINAMIDE FORMYLTRANSFERASE"/>
    <property type="match status" value="1"/>
</dbReference>
<sequence>MADRLKVAVLASGRGSNFEALAEAAMEKGYPAEIVLLIVDDPEAGALRIARSLGIEGRVVDCGPKNGSMTVESSGRMSALCRDRGVGLVCLAGFMRIVKSPLLDDYEH</sequence>